<evidence type="ECO:0000256" key="6">
    <source>
        <dbReference type="ARBA" id="ARBA00022842"/>
    </source>
</evidence>
<name>A0A9D2KKI4_9BACT</name>
<dbReference type="InterPro" id="IPR020550">
    <property type="entry name" value="Inositol_monophosphatase_CS"/>
</dbReference>
<sequence>MEVPRFSRLMTETLRVLERSDALFREHWTRPRVIRHKGVIDLVTETDVAVENFLKQNLKDVEPSASFLAEESVAEPGCAVPAGRCWIIDPVDGTTNFAHGIPLTATSVALWDEGAVQFGVVTVPVWGQVFAAERGRGAWRNGERLAVSRVDACAEALVETGFPYTVREDMPFVLHDLKMLLSHCVGVRRGGSAALDLCWVAAGHFDGYFECGLKPWDVAAGWLMVEEAGGRVSARDGAPYVFHGPILATNGLIHDEMQRILAPGRVD</sequence>
<dbReference type="GO" id="GO:0008934">
    <property type="term" value="F:inositol monophosphate 1-phosphatase activity"/>
    <property type="evidence" value="ECO:0007669"/>
    <property type="project" value="InterPro"/>
</dbReference>
<dbReference type="PRINTS" id="PR01959">
    <property type="entry name" value="SBIMPHPHTASE"/>
</dbReference>
<dbReference type="AlphaFoldDB" id="A0A9D2KKI4"/>
<dbReference type="InterPro" id="IPR033942">
    <property type="entry name" value="IMPase"/>
</dbReference>
<dbReference type="GO" id="GO:0006020">
    <property type="term" value="P:inositol metabolic process"/>
    <property type="evidence" value="ECO:0007669"/>
    <property type="project" value="TreeGrafter"/>
</dbReference>
<dbReference type="CDD" id="cd01639">
    <property type="entry name" value="IMPase"/>
    <property type="match status" value="1"/>
</dbReference>
<keyword evidence="6 7" id="KW-0460">Magnesium</keyword>
<evidence type="ECO:0000256" key="7">
    <source>
        <dbReference type="PIRSR" id="PIRSR600760-2"/>
    </source>
</evidence>
<dbReference type="Pfam" id="PF00459">
    <property type="entry name" value="Inositol_P"/>
    <property type="match status" value="1"/>
</dbReference>
<feature type="binding site" evidence="7">
    <location>
        <position position="92"/>
    </location>
    <ligand>
        <name>Mg(2+)</name>
        <dbReference type="ChEBI" id="CHEBI:18420"/>
        <label>1</label>
        <note>catalytic</note>
    </ligand>
</feature>
<gene>
    <name evidence="9" type="ORF">H9962_07170</name>
</gene>
<comment type="caution">
    <text evidence="9">The sequence shown here is derived from an EMBL/GenBank/DDBJ whole genome shotgun (WGS) entry which is preliminary data.</text>
</comment>
<evidence type="ECO:0000313" key="10">
    <source>
        <dbReference type="Proteomes" id="UP000824225"/>
    </source>
</evidence>
<comment type="catalytic activity">
    <reaction evidence="1 8">
        <text>a myo-inositol phosphate + H2O = myo-inositol + phosphate</text>
        <dbReference type="Rhea" id="RHEA:24056"/>
        <dbReference type="ChEBI" id="CHEBI:15377"/>
        <dbReference type="ChEBI" id="CHEBI:17268"/>
        <dbReference type="ChEBI" id="CHEBI:43474"/>
        <dbReference type="ChEBI" id="CHEBI:84139"/>
        <dbReference type="EC" id="3.1.3.25"/>
    </reaction>
</comment>
<dbReference type="PANTHER" id="PTHR20854:SF4">
    <property type="entry name" value="INOSITOL-1-MONOPHOSPHATASE-RELATED"/>
    <property type="match status" value="1"/>
</dbReference>
<dbReference type="InterPro" id="IPR020583">
    <property type="entry name" value="Inositol_monoP_metal-BS"/>
</dbReference>
<keyword evidence="5 8" id="KW-0378">Hydrolase</keyword>
<comment type="similarity">
    <text evidence="3 8">Belongs to the inositol monophosphatase superfamily.</text>
</comment>
<proteinExistence type="inferred from homology"/>
<accession>A0A9D2KKI4</accession>
<evidence type="ECO:0000256" key="4">
    <source>
        <dbReference type="ARBA" id="ARBA00022723"/>
    </source>
</evidence>
<protein>
    <recommendedName>
        <fullName evidence="8">Inositol-1-monophosphatase</fullName>
        <ecNumber evidence="8">3.1.3.25</ecNumber>
    </recommendedName>
</protein>
<dbReference type="GO" id="GO:0046872">
    <property type="term" value="F:metal ion binding"/>
    <property type="evidence" value="ECO:0007669"/>
    <property type="project" value="UniProtKB-KW"/>
</dbReference>
<evidence type="ECO:0000256" key="3">
    <source>
        <dbReference type="ARBA" id="ARBA00009759"/>
    </source>
</evidence>
<feature type="binding site" evidence="7">
    <location>
        <position position="70"/>
    </location>
    <ligand>
        <name>Mg(2+)</name>
        <dbReference type="ChEBI" id="CHEBI:18420"/>
        <label>1</label>
        <note>catalytic</note>
    </ligand>
</feature>
<dbReference type="Gene3D" id="3.30.540.10">
    <property type="entry name" value="Fructose-1,6-Bisphosphatase, subunit A, domain 1"/>
    <property type="match status" value="1"/>
</dbReference>
<dbReference type="InterPro" id="IPR022337">
    <property type="entry name" value="Inositol_monophosphatase_SuhB"/>
</dbReference>
<evidence type="ECO:0000256" key="8">
    <source>
        <dbReference type="RuleBase" id="RU364068"/>
    </source>
</evidence>
<dbReference type="GO" id="GO:0007165">
    <property type="term" value="P:signal transduction"/>
    <property type="evidence" value="ECO:0007669"/>
    <property type="project" value="TreeGrafter"/>
</dbReference>
<reference evidence="9" key="2">
    <citation type="submission" date="2021-04" db="EMBL/GenBank/DDBJ databases">
        <authorList>
            <person name="Gilroy R."/>
        </authorList>
    </citation>
    <scope>NUCLEOTIDE SEQUENCE</scope>
    <source>
        <strain evidence="9">CHK186-16707</strain>
    </source>
</reference>
<comment type="cofactor">
    <cofactor evidence="2 7 8">
        <name>Mg(2+)</name>
        <dbReference type="ChEBI" id="CHEBI:18420"/>
    </cofactor>
</comment>
<dbReference type="Proteomes" id="UP000824225">
    <property type="component" value="Unassembled WGS sequence"/>
</dbReference>
<reference evidence="9" key="1">
    <citation type="journal article" date="2021" name="PeerJ">
        <title>Extensive microbial diversity within the chicken gut microbiome revealed by metagenomics and culture.</title>
        <authorList>
            <person name="Gilroy R."/>
            <person name="Ravi A."/>
            <person name="Getino M."/>
            <person name="Pursley I."/>
            <person name="Horton D.L."/>
            <person name="Alikhan N.F."/>
            <person name="Baker D."/>
            <person name="Gharbi K."/>
            <person name="Hall N."/>
            <person name="Watson M."/>
            <person name="Adriaenssens E.M."/>
            <person name="Foster-Nyarko E."/>
            <person name="Jarju S."/>
            <person name="Secka A."/>
            <person name="Antonio M."/>
            <person name="Oren A."/>
            <person name="Chaudhuri R.R."/>
            <person name="La Ragione R."/>
            <person name="Hildebrand F."/>
            <person name="Pallen M.J."/>
        </authorList>
    </citation>
    <scope>NUCLEOTIDE SEQUENCE</scope>
    <source>
        <strain evidence="9">CHK186-16707</strain>
    </source>
</reference>
<organism evidence="9 10">
    <name type="scientific">Candidatus Mailhella merdigallinarum</name>
    <dbReference type="NCBI Taxonomy" id="2838658"/>
    <lineage>
        <taxon>Bacteria</taxon>
        <taxon>Pseudomonadati</taxon>
        <taxon>Thermodesulfobacteriota</taxon>
        <taxon>Desulfovibrionia</taxon>
        <taxon>Desulfovibrionales</taxon>
        <taxon>Desulfovibrionaceae</taxon>
        <taxon>Mailhella</taxon>
    </lineage>
</organism>
<dbReference type="PROSITE" id="PS00630">
    <property type="entry name" value="IMP_2"/>
    <property type="match status" value="1"/>
</dbReference>
<dbReference type="SUPFAM" id="SSF56655">
    <property type="entry name" value="Carbohydrate phosphatase"/>
    <property type="match status" value="1"/>
</dbReference>
<feature type="binding site" evidence="7">
    <location>
        <position position="89"/>
    </location>
    <ligand>
        <name>Mg(2+)</name>
        <dbReference type="ChEBI" id="CHEBI:18420"/>
        <label>1</label>
        <note>catalytic</note>
    </ligand>
</feature>
<dbReference type="EMBL" id="DXAN01000023">
    <property type="protein sequence ID" value="HJA08954.1"/>
    <property type="molecule type" value="Genomic_DNA"/>
</dbReference>
<feature type="binding site" evidence="7">
    <location>
        <position position="217"/>
    </location>
    <ligand>
        <name>Mg(2+)</name>
        <dbReference type="ChEBI" id="CHEBI:18420"/>
        <label>1</label>
        <note>catalytic</note>
    </ligand>
</feature>
<dbReference type="PRINTS" id="PR00377">
    <property type="entry name" value="IMPHPHTASES"/>
</dbReference>
<dbReference type="PROSITE" id="PS00629">
    <property type="entry name" value="IMP_1"/>
    <property type="match status" value="1"/>
</dbReference>
<keyword evidence="4 7" id="KW-0479">Metal-binding</keyword>
<evidence type="ECO:0000256" key="5">
    <source>
        <dbReference type="ARBA" id="ARBA00022801"/>
    </source>
</evidence>
<dbReference type="EC" id="3.1.3.25" evidence="8"/>
<evidence type="ECO:0000313" key="9">
    <source>
        <dbReference type="EMBL" id="HJA08954.1"/>
    </source>
</evidence>
<evidence type="ECO:0000256" key="2">
    <source>
        <dbReference type="ARBA" id="ARBA00001946"/>
    </source>
</evidence>
<dbReference type="InterPro" id="IPR000760">
    <property type="entry name" value="Inositol_monophosphatase-like"/>
</dbReference>
<evidence type="ECO:0000256" key="1">
    <source>
        <dbReference type="ARBA" id="ARBA00001033"/>
    </source>
</evidence>
<dbReference type="GO" id="GO:0046854">
    <property type="term" value="P:phosphatidylinositol phosphate biosynthetic process"/>
    <property type="evidence" value="ECO:0007669"/>
    <property type="project" value="InterPro"/>
</dbReference>
<dbReference type="PANTHER" id="PTHR20854">
    <property type="entry name" value="INOSITOL MONOPHOSPHATASE"/>
    <property type="match status" value="1"/>
</dbReference>
<dbReference type="Gene3D" id="3.40.190.80">
    <property type="match status" value="1"/>
</dbReference>